<protein>
    <submittedName>
        <fullName evidence="1">Uncharacterized protein</fullName>
    </submittedName>
</protein>
<name>A0A061FT20_THECC</name>
<evidence type="ECO:0000313" key="2">
    <source>
        <dbReference type="Proteomes" id="UP000026915"/>
    </source>
</evidence>
<evidence type="ECO:0000313" key="1">
    <source>
        <dbReference type="EMBL" id="EOY19867.1"/>
    </source>
</evidence>
<gene>
    <name evidence="1" type="ORF">TCM_045251</name>
</gene>
<dbReference type="PANTHER" id="PTHR47481:SF22">
    <property type="entry name" value="RETROTRANSPOSON GAG DOMAIN-CONTAINING PROTEIN"/>
    <property type="match status" value="1"/>
</dbReference>
<dbReference type="PANTHER" id="PTHR47481">
    <property type="match status" value="1"/>
</dbReference>
<dbReference type="eggNOG" id="KOG0017">
    <property type="taxonomic scope" value="Eukaryota"/>
</dbReference>
<organism evidence="1 2">
    <name type="scientific">Theobroma cacao</name>
    <name type="common">Cacao</name>
    <name type="synonym">Cocoa</name>
    <dbReference type="NCBI Taxonomy" id="3641"/>
    <lineage>
        <taxon>Eukaryota</taxon>
        <taxon>Viridiplantae</taxon>
        <taxon>Streptophyta</taxon>
        <taxon>Embryophyta</taxon>
        <taxon>Tracheophyta</taxon>
        <taxon>Spermatophyta</taxon>
        <taxon>Magnoliopsida</taxon>
        <taxon>eudicotyledons</taxon>
        <taxon>Gunneridae</taxon>
        <taxon>Pentapetalae</taxon>
        <taxon>rosids</taxon>
        <taxon>malvids</taxon>
        <taxon>Malvales</taxon>
        <taxon>Malvaceae</taxon>
        <taxon>Byttnerioideae</taxon>
        <taxon>Theobroma</taxon>
    </lineage>
</organism>
<keyword evidence="2" id="KW-1185">Reference proteome</keyword>
<dbReference type="EMBL" id="CM001888">
    <property type="protein sequence ID" value="EOY19867.1"/>
    <property type="molecule type" value="Genomic_DNA"/>
</dbReference>
<proteinExistence type="predicted"/>
<dbReference type="OMA" id="YPSWHAQ"/>
<dbReference type="Gramene" id="EOY19867">
    <property type="protein sequence ID" value="EOY19867"/>
    <property type="gene ID" value="TCM_045251"/>
</dbReference>
<sequence>MAADKVPANVSAGTTYLDNGLIYINSAAILSVKLTTTNYSGRRAQFKALLRGYGLIGYVDGSKPCPVPLPPRKRRSGSRDTVYELWKRQDQLVLLAILTSLSEEWLPR</sequence>
<accession>A0A061FT20</accession>
<dbReference type="HOGENOM" id="CLU_2201814_0_0_1"/>
<reference evidence="1 2" key="1">
    <citation type="journal article" date="2013" name="Genome Biol.">
        <title>The genome sequence of the most widely cultivated cacao type and its use to identify candidate genes regulating pod color.</title>
        <authorList>
            <person name="Motamayor J.C."/>
            <person name="Mockaitis K."/>
            <person name="Schmutz J."/>
            <person name="Haiminen N."/>
            <person name="Iii D.L."/>
            <person name="Cornejo O."/>
            <person name="Findley S.D."/>
            <person name="Zheng P."/>
            <person name="Utro F."/>
            <person name="Royaert S."/>
            <person name="Saski C."/>
            <person name="Jenkins J."/>
            <person name="Podicheti R."/>
            <person name="Zhao M."/>
            <person name="Scheffler B.E."/>
            <person name="Stack J.C."/>
            <person name="Feltus F.A."/>
            <person name="Mustiga G.M."/>
            <person name="Amores F."/>
            <person name="Phillips W."/>
            <person name="Marelli J.P."/>
            <person name="May G.D."/>
            <person name="Shapiro H."/>
            <person name="Ma J."/>
            <person name="Bustamante C.D."/>
            <person name="Schnell R.J."/>
            <person name="Main D."/>
            <person name="Gilbert D."/>
            <person name="Parida L."/>
            <person name="Kuhn D.N."/>
        </authorList>
    </citation>
    <scope>NUCLEOTIDE SEQUENCE [LARGE SCALE GENOMIC DNA]</scope>
    <source>
        <strain evidence="2">cv. Matina 1-6</strain>
    </source>
</reference>
<dbReference type="InParanoid" id="A0A061FT20"/>
<dbReference type="Proteomes" id="UP000026915">
    <property type="component" value="Chromosome 10"/>
</dbReference>
<dbReference type="AlphaFoldDB" id="A0A061FT20"/>